<dbReference type="InterPro" id="IPR046582">
    <property type="entry name" value="DUF6630"/>
</dbReference>
<reference evidence="2 3" key="1">
    <citation type="submission" date="2020-04" db="EMBL/GenBank/DDBJ databases">
        <authorList>
            <person name="Yin C."/>
        </authorList>
    </citation>
    <scope>NUCLEOTIDE SEQUENCE [LARGE SCALE GENOMIC DNA]</scope>
    <source>
        <strain evidence="2 3">Ae27</strain>
    </source>
</reference>
<protein>
    <recommendedName>
        <fullName evidence="1">DUF6630 domain-containing protein</fullName>
    </recommendedName>
</protein>
<dbReference type="EMBL" id="JABAIA010000003">
    <property type="protein sequence ID" value="NLR68417.1"/>
    <property type="molecule type" value="Genomic_DNA"/>
</dbReference>
<sequence>MMMPTGISQADFNWLTTTFGQPGGNSHIDTEEDVIHEIFPDKVVIGTRFLNCATYELSFEGEELIVKKSRLDNYKLEETAVMITDDLLAEDVEELTLRWNAMVRELKMFDKLKAQGNARELLSQLYLDIFEEDEAEEQINNLPDNVPANVIAIWEELQVALQQTGNLTDFEWRTLSDEGVFALNELSPLVSAGATLEAPTPEEYEAIQSAEDFAKALLDHFNEQLEAFDLKIVAIGPALDEYQSFACFPMQDFRLANALLKMEELCLVCFF</sequence>
<organism evidence="2 3">
    <name type="scientific">Chitinophaga varians</name>
    <dbReference type="NCBI Taxonomy" id="2202339"/>
    <lineage>
        <taxon>Bacteria</taxon>
        <taxon>Pseudomonadati</taxon>
        <taxon>Bacteroidota</taxon>
        <taxon>Chitinophagia</taxon>
        <taxon>Chitinophagales</taxon>
        <taxon>Chitinophagaceae</taxon>
        <taxon>Chitinophaga</taxon>
    </lineage>
</organism>
<evidence type="ECO:0000313" key="3">
    <source>
        <dbReference type="Proteomes" id="UP000570474"/>
    </source>
</evidence>
<gene>
    <name evidence="2" type="ORF">HGH92_29185</name>
</gene>
<dbReference type="Pfam" id="PF20335">
    <property type="entry name" value="DUF6630"/>
    <property type="match status" value="1"/>
</dbReference>
<keyword evidence="3" id="KW-1185">Reference proteome</keyword>
<dbReference type="Proteomes" id="UP000570474">
    <property type="component" value="Unassembled WGS sequence"/>
</dbReference>
<dbReference type="RefSeq" id="WP_168874332.1">
    <property type="nucleotide sequence ID" value="NZ_JABAIA010000003.1"/>
</dbReference>
<accession>A0A847S6H8</accession>
<comment type="caution">
    <text evidence="2">The sequence shown here is derived from an EMBL/GenBank/DDBJ whole genome shotgun (WGS) entry which is preliminary data.</text>
</comment>
<feature type="domain" description="DUF6630" evidence="1">
    <location>
        <begin position="125"/>
        <end position="266"/>
    </location>
</feature>
<dbReference type="AlphaFoldDB" id="A0A847S6H8"/>
<evidence type="ECO:0000259" key="1">
    <source>
        <dbReference type="Pfam" id="PF20335"/>
    </source>
</evidence>
<evidence type="ECO:0000313" key="2">
    <source>
        <dbReference type="EMBL" id="NLR68417.1"/>
    </source>
</evidence>
<proteinExistence type="predicted"/>
<name>A0A847S6H8_9BACT</name>